<evidence type="ECO:0000313" key="4">
    <source>
        <dbReference type="EMBL" id="KAK3203585.1"/>
    </source>
</evidence>
<keyword evidence="1" id="KW-0285">Flavoprotein</keyword>
<keyword evidence="3" id="KW-0560">Oxidoreductase</keyword>
<dbReference type="EMBL" id="WVTA01000010">
    <property type="protein sequence ID" value="KAK3203585.1"/>
    <property type="molecule type" value="Genomic_DNA"/>
</dbReference>
<keyword evidence="5" id="KW-1185">Reference proteome</keyword>
<dbReference type="InterPro" id="IPR036188">
    <property type="entry name" value="FAD/NAD-bd_sf"/>
</dbReference>
<accession>A0AAN6RFN6</accession>
<evidence type="ECO:0000256" key="2">
    <source>
        <dbReference type="ARBA" id="ARBA00022827"/>
    </source>
</evidence>
<name>A0AAN6RFN6_9PLEO</name>
<dbReference type="Gene3D" id="3.50.50.60">
    <property type="entry name" value="FAD/NAD(P)-binding domain"/>
    <property type="match status" value="1"/>
</dbReference>
<proteinExistence type="predicted"/>
<dbReference type="Proteomes" id="UP001280581">
    <property type="component" value="Unassembled WGS sequence"/>
</dbReference>
<evidence type="ECO:0000256" key="1">
    <source>
        <dbReference type="ARBA" id="ARBA00022630"/>
    </source>
</evidence>
<comment type="caution">
    <text evidence="4">The sequence shown here is derived from an EMBL/GenBank/DDBJ whole genome shotgun (WGS) entry which is preliminary data.</text>
</comment>
<evidence type="ECO:0000256" key="3">
    <source>
        <dbReference type="ARBA" id="ARBA00023002"/>
    </source>
</evidence>
<gene>
    <name evidence="4" type="ORF">GRF29_106g19467</name>
</gene>
<dbReference type="AlphaFoldDB" id="A0AAN6RFN6"/>
<sequence length="677" mass="75591">MRTNQSKFTMGFSDLAWDFLEHASVYPKASDIHRYLEEYFERYIPADILHLCTSVTQVMRVPACSDEIKHSWRLRLHEDTPGGKARNFDATFDYLVAAPGFYNVPKMPRSKFTSAPNIPVLHSTEYRNLSDITRNLRYVADVEQKILVVGGSHSGGDIAALIAMQLSDAQYSPESSVSARSTCKSTKVVHVSSHEMSALPAFTKDSRAATCIFEPIDFTLFNRSNRPMDPPPIFSVGLVTPEKITASRKMVHTILDGDEGSVDNREISEYAPVGILGDNYAQFIKTGLISQVRGVLTRLENISESSQVTATVETVGKQQSVSIDNVCAVIYATGFDTAASFAFLSHDIKTDLDYDPSCCSAPFVLDDDFLSRNSSVPELTLVGFPGAYWPLFEMQARATVLAWNTLSSSQITSTEADLARRHQLREYFRELRRAFKEGKKREIPHNPFGDVVGALEQAYRQLDLDRFDLGFSEVEGFVCSARFLDPGNDKSEAMKTLLEVQAVRKRGKDGGFLARAVMRGLLGEWVAAGKNTDGRIKIVQLSFLPRYPTHTDFDWEYLVIRTENNRIIRNVYRYSEITDHITVWGVSEDGLSTGTLQSMFQFKHPHQEHGKDTAVAVLVSSSNTKQVVDGLTVFRFHFAGSSLKTWTAGIAGRSTIPDLNFVRVGMVGQLHHGRLLD</sequence>
<keyword evidence="2" id="KW-0274">FAD</keyword>
<protein>
    <submittedName>
        <fullName evidence="4">Uncharacterized protein</fullName>
    </submittedName>
</protein>
<dbReference type="GO" id="GO:0016491">
    <property type="term" value="F:oxidoreductase activity"/>
    <property type="evidence" value="ECO:0007669"/>
    <property type="project" value="UniProtKB-KW"/>
</dbReference>
<dbReference type="InterPro" id="IPR050346">
    <property type="entry name" value="FMO-like"/>
</dbReference>
<dbReference type="PANTHER" id="PTHR23023">
    <property type="entry name" value="DIMETHYLANILINE MONOOXYGENASE"/>
    <property type="match status" value="1"/>
</dbReference>
<reference evidence="4 5" key="1">
    <citation type="submission" date="2021-02" db="EMBL/GenBank/DDBJ databases">
        <title>Genome assembly of Pseudopithomyces chartarum.</title>
        <authorList>
            <person name="Jauregui R."/>
            <person name="Singh J."/>
            <person name="Voisey C."/>
        </authorList>
    </citation>
    <scope>NUCLEOTIDE SEQUENCE [LARGE SCALE GENOMIC DNA]</scope>
    <source>
        <strain evidence="4 5">AGR01</strain>
    </source>
</reference>
<organism evidence="4 5">
    <name type="scientific">Pseudopithomyces chartarum</name>
    <dbReference type="NCBI Taxonomy" id="1892770"/>
    <lineage>
        <taxon>Eukaryota</taxon>
        <taxon>Fungi</taxon>
        <taxon>Dikarya</taxon>
        <taxon>Ascomycota</taxon>
        <taxon>Pezizomycotina</taxon>
        <taxon>Dothideomycetes</taxon>
        <taxon>Pleosporomycetidae</taxon>
        <taxon>Pleosporales</taxon>
        <taxon>Massarineae</taxon>
        <taxon>Didymosphaeriaceae</taxon>
        <taxon>Pseudopithomyces</taxon>
    </lineage>
</organism>
<dbReference type="SUPFAM" id="SSF51905">
    <property type="entry name" value="FAD/NAD(P)-binding domain"/>
    <property type="match status" value="1"/>
</dbReference>
<evidence type="ECO:0000313" key="5">
    <source>
        <dbReference type="Proteomes" id="UP001280581"/>
    </source>
</evidence>